<dbReference type="Proteomes" id="UP000276984">
    <property type="component" value="Chromosome"/>
</dbReference>
<dbReference type="Gene3D" id="1.10.579.10">
    <property type="entry name" value="DNA Cyclobutane Dipyrimidine Photolyase, subunit A, domain 3"/>
    <property type="match status" value="1"/>
</dbReference>
<dbReference type="PRINTS" id="PR00147">
    <property type="entry name" value="DNAPHOTLYASE"/>
</dbReference>
<dbReference type="InterPro" id="IPR002081">
    <property type="entry name" value="Cryptochrome/DNA_photolyase_1"/>
</dbReference>
<dbReference type="InterPro" id="IPR036134">
    <property type="entry name" value="Crypto/Photolyase_FAD-like_sf"/>
</dbReference>
<comment type="cofactor">
    <cofactor evidence="8">
        <name>FAD</name>
        <dbReference type="ChEBI" id="CHEBI:57692"/>
    </cofactor>
    <text evidence="8">Binds 1 FAD per subunit.</text>
</comment>
<keyword evidence="6 10" id="KW-0157">Chromophore</keyword>
<feature type="binding site" evidence="8">
    <location>
        <begin position="371"/>
        <end position="373"/>
    </location>
    <ligand>
        <name>FAD</name>
        <dbReference type="ChEBI" id="CHEBI:57692"/>
    </ligand>
</feature>
<dbReference type="OrthoDB" id="9772484at2"/>
<feature type="domain" description="Photolyase/cryptochrome alpha/beta" evidence="11">
    <location>
        <begin position="2"/>
        <end position="130"/>
    </location>
</feature>
<dbReference type="GO" id="GO:0003677">
    <property type="term" value="F:DNA binding"/>
    <property type="evidence" value="ECO:0007669"/>
    <property type="project" value="TreeGrafter"/>
</dbReference>
<feature type="binding site" evidence="8">
    <location>
        <begin position="233"/>
        <end position="237"/>
    </location>
    <ligand>
        <name>FAD</name>
        <dbReference type="ChEBI" id="CHEBI:57692"/>
    </ligand>
</feature>
<keyword evidence="5 8" id="KW-0274">FAD</keyword>
<name>A0A494RIN2_9CAUL</name>
<proteinExistence type="inferred from homology"/>
<dbReference type="SUPFAM" id="SSF48173">
    <property type="entry name" value="Cryptochrome/photolyase FAD-binding domain"/>
    <property type="match status" value="1"/>
</dbReference>
<dbReference type="PANTHER" id="PTHR11455">
    <property type="entry name" value="CRYPTOCHROME"/>
    <property type="match status" value="1"/>
</dbReference>
<dbReference type="GO" id="GO:0000719">
    <property type="term" value="P:photoreactive repair"/>
    <property type="evidence" value="ECO:0007669"/>
    <property type="project" value="UniProtKB-ARBA"/>
</dbReference>
<protein>
    <recommendedName>
        <fullName evidence="3">Deoxyribodipyrimidine photo-lyase</fullName>
        <ecNumber evidence="2">4.1.99.3</ecNumber>
    </recommendedName>
</protein>
<dbReference type="Pfam" id="PF00875">
    <property type="entry name" value="DNA_photolyase"/>
    <property type="match status" value="1"/>
</dbReference>
<dbReference type="Gene3D" id="3.40.50.620">
    <property type="entry name" value="HUPs"/>
    <property type="match status" value="1"/>
</dbReference>
<comment type="similarity">
    <text evidence="10">Belongs to the DNA photolyase family.</text>
</comment>
<evidence type="ECO:0000256" key="4">
    <source>
        <dbReference type="ARBA" id="ARBA00022630"/>
    </source>
</evidence>
<dbReference type="GO" id="GO:0071949">
    <property type="term" value="F:FAD binding"/>
    <property type="evidence" value="ECO:0007669"/>
    <property type="project" value="TreeGrafter"/>
</dbReference>
<evidence type="ECO:0000256" key="7">
    <source>
        <dbReference type="ARBA" id="ARBA00033999"/>
    </source>
</evidence>
<dbReference type="GO" id="GO:0003904">
    <property type="term" value="F:deoxyribodipyrimidine photo-lyase activity"/>
    <property type="evidence" value="ECO:0007669"/>
    <property type="project" value="UniProtKB-EC"/>
</dbReference>
<feature type="site" description="Electron transfer via tryptophanyl radical" evidence="9">
    <location>
        <position position="381"/>
    </location>
</feature>
<feature type="site" description="Electron transfer via tryptophanyl radical" evidence="9">
    <location>
        <position position="305"/>
    </location>
</feature>
<evidence type="ECO:0000313" key="12">
    <source>
        <dbReference type="EMBL" id="AYG96318.1"/>
    </source>
</evidence>
<dbReference type="InterPro" id="IPR014729">
    <property type="entry name" value="Rossmann-like_a/b/a_fold"/>
</dbReference>
<evidence type="ECO:0000256" key="9">
    <source>
        <dbReference type="PIRSR" id="PIRSR602081-2"/>
    </source>
</evidence>
<dbReference type="GO" id="GO:0009416">
    <property type="term" value="P:response to light stimulus"/>
    <property type="evidence" value="ECO:0007669"/>
    <property type="project" value="TreeGrafter"/>
</dbReference>
<sequence length="482" mass="53167">MRPVILWFRRDLRLGDNPALAAAIDTGRPILPVYILDEGGEGRRPGAASRWWLDKSLRALDVALRRRGGRLILRRGDSEAELRRLIDQTGADQVFMNRRFEPEAFIRDADIAHALKAEGIACHGFNGSLLARPGAVLTGAGKPYRVFTPFLKALLQAAPDRLATPAPETLATPEGLAGEDIDAWGLHPTAPDWSQGFDWTPGEAGAAAALSAFIEGGLADYAVGRDVPGRRGTSRLSPHLHWGEISPRSVVRAVRAAAAQGRVAPAQADKFVAEIGWREFSAHLLHQFPYMAERAFRPEFDAMPWRTDPEGLAAWKKGRTGYPLVDAGMRELWATGWMHNRVRMVAASFLVKHLLIDWREGEAWFWDTLVDADLASNVQNWQWVAGSGADAAPYFRIFNPVAQGEKFDPAGRYVRRWVPELRALPGRWLHAPWTAPAAVQAEAGVRLGRTYPRPIVDHAAARARALDALKAIAARSLDEEAL</sequence>
<gene>
    <name evidence="12" type="ORF">D8I30_06825</name>
</gene>
<organism evidence="12 13">
    <name type="scientific">Brevundimonas naejangsanensis</name>
    <dbReference type="NCBI Taxonomy" id="588932"/>
    <lineage>
        <taxon>Bacteria</taxon>
        <taxon>Pseudomonadati</taxon>
        <taxon>Pseudomonadota</taxon>
        <taxon>Alphaproteobacteria</taxon>
        <taxon>Caulobacterales</taxon>
        <taxon>Caulobacteraceae</taxon>
        <taxon>Brevundimonas</taxon>
    </lineage>
</organism>
<dbReference type="PANTHER" id="PTHR11455:SF9">
    <property type="entry name" value="CRYPTOCHROME CIRCADIAN CLOCK 5 ISOFORM X1"/>
    <property type="match status" value="1"/>
</dbReference>
<dbReference type="EMBL" id="CP032707">
    <property type="protein sequence ID" value="AYG96318.1"/>
    <property type="molecule type" value="Genomic_DNA"/>
</dbReference>
<accession>A0A494RIN2</accession>
<keyword evidence="13" id="KW-1185">Reference proteome</keyword>
<keyword evidence="4 8" id="KW-0285">Flavoprotein</keyword>
<evidence type="ECO:0000259" key="11">
    <source>
        <dbReference type="PROSITE" id="PS51645"/>
    </source>
</evidence>
<evidence type="ECO:0000256" key="8">
    <source>
        <dbReference type="PIRSR" id="PIRSR602081-1"/>
    </source>
</evidence>
<evidence type="ECO:0000313" key="13">
    <source>
        <dbReference type="Proteomes" id="UP000276984"/>
    </source>
</evidence>
<dbReference type="InterPro" id="IPR005101">
    <property type="entry name" value="Cryptochr/Photolyase_FAD-bd"/>
</dbReference>
<dbReference type="Pfam" id="PF03441">
    <property type="entry name" value="FAD_binding_7"/>
    <property type="match status" value="1"/>
</dbReference>
<evidence type="ECO:0000256" key="3">
    <source>
        <dbReference type="ARBA" id="ARBA00014046"/>
    </source>
</evidence>
<evidence type="ECO:0000256" key="10">
    <source>
        <dbReference type="RuleBase" id="RU004182"/>
    </source>
</evidence>
<comment type="catalytic activity">
    <reaction evidence="7">
        <text>cyclobutadipyrimidine (in DNA) = 2 pyrimidine residues (in DNA).</text>
        <dbReference type="EC" id="4.1.99.3"/>
    </reaction>
</comment>
<dbReference type="PROSITE" id="PS00691">
    <property type="entry name" value="DNA_PHOTOLYASES_1_2"/>
    <property type="match status" value="1"/>
</dbReference>
<evidence type="ECO:0000256" key="1">
    <source>
        <dbReference type="ARBA" id="ARBA00001932"/>
    </source>
</evidence>
<dbReference type="PROSITE" id="PS51645">
    <property type="entry name" value="PHR_CRY_ALPHA_BETA"/>
    <property type="match status" value="1"/>
</dbReference>
<dbReference type="Gene3D" id="1.25.40.80">
    <property type="match status" value="1"/>
</dbReference>
<reference evidence="12 13" key="1">
    <citation type="submission" date="2018-10" db="EMBL/GenBank/DDBJ databases">
        <title>Complete genome sequence of Brevundimonas naejangsanensis BRV3.</title>
        <authorList>
            <person name="Berrios L."/>
            <person name="Ely B."/>
        </authorList>
    </citation>
    <scope>NUCLEOTIDE SEQUENCE [LARGE SCALE GENOMIC DNA]</scope>
    <source>
        <strain evidence="12 13">BRV3</strain>
    </source>
</reference>
<dbReference type="FunFam" id="1.10.579.10:FF:000003">
    <property type="entry name" value="Deoxyribodipyrimidine photo-lyase"/>
    <property type="match status" value="1"/>
</dbReference>
<evidence type="ECO:0000256" key="5">
    <source>
        <dbReference type="ARBA" id="ARBA00022827"/>
    </source>
</evidence>
<dbReference type="AlphaFoldDB" id="A0A494RIN2"/>
<evidence type="ECO:0000256" key="2">
    <source>
        <dbReference type="ARBA" id="ARBA00013149"/>
    </source>
</evidence>
<dbReference type="InterPro" id="IPR018394">
    <property type="entry name" value="DNA_photolyase_1_CS_C"/>
</dbReference>
<dbReference type="InterPro" id="IPR006050">
    <property type="entry name" value="DNA_photolyase_N"/>
</dbReference>
<dbReference type="EC" id="4.1.99.3" evidence="2"/>
<evidence type="ECO:0000256" key="6">
    <source>
        <dbReference type="ARBA" id="ARBA00022991"/>
    </source>
</evidence>
<feature type="binding site" evidence="8">
    <location>
        <position position="221"/>
    </location>
    <ligand>
        <name>FAD</name>
        <dbReference type="ChEBI" id="CHEBI:57692"/>
    </ligand>
</feature>
<comment type="cofactor">
    <cofactor evidence="1">
        <name>(6R)-5,10-methylene-5,6,7,8-tetrahydrofolate</name>
        <dbReference type="ChEBI" id="CHEBI:15636"/>
    </cofactor>
</comment>
<feature type="site" description="Electron transfer via tryptophanyl radical" evidence="9">
    <location>
        <position position="358"/>
    </location>
</feature>
<feature type="binding site" evidence="8">
    <location>
        <position position="271"/>
    </location>
    <ligand>
        <name>FAD</name>
        <dbReference type="ChEBI" id="CHEBI:57692"/>
    </ligand>
</feature>
<dbReference type="PROSITE" id="PS00394">
    <property type="entry name" value="DNA_PHOTOLYASES_1_1"/>
    <property type="match status" value="1"/>
</dbReference>
<dbReference type="InterPro" id="IPR036155">
    <property type="entry name" value="Crypto/Photolyase_N_sf"/>
</dbReference>
<dbReference type="SUPFAM" id="SSF52425">
    <property type="entry name" value="Cryptochrome/photolyase, N-terminal domain"/>
    <property type="match status" value="1"/>
</dbReference>
<keyword evidence="12" id="KW-0456">Lyase</keyword>